<protein>
    <submittedName>
        <fullName evidence="13">TonB-dependent receptor</fullName>
    </submittedName>
</protein>
<evidence type="ECO:0000259" key="12">
    <source>
        <dbReference type="Pfam" id="PF07715"/>
    </source>
</evidence>
<name>A0A414FPL3_9BACT</name>
<dbReference type="SUPFAM" id="SSF56935">
    <property type="entry name" value="Porins"/>
    <property type="match status" value="1"/>
</dbReference>
<keyword evidence="6 8" id="KW-0472">Membrane</keyword>
<feature type="domain" description="TonB-dependent receptor-like beta-barrel" evidence="11">
    <location>
        <begin position="429"/>
        <end position="903"/>
    </location>
</feature>
<evidence type="ECO:0000259" key="11">
    <source>
        <dbReference type="Pfam" id="PF00593"/>
    </source>
</evidence>
<evidence type="ECO:0000313" key="16">
    <source>
        <dbReference type="Proteomes" id="UP000285109"/>
    </source>
</evidence>
<keyword evidence="3 8" id="KW-1134">Transmembrane beta strand</keyword>
<feature type="domain" description="TonB-dependent receptor plug" evidence="12">
    <location>
        <begin position="148"/>
        <end position="254"/>
    </location>
</feature>
<keyword evidence="4 8" id="KW-0812">Transmembrane</keyword>
<feature type="chain" id="PRO_5036105051" evidence="10">
    <location>
        <begin position="36"/>
        <end position="1039"/>
    </location>
</feature>
<organism evidence="13 15">
    <name type="scientific">Phocaeicola plebeius</name>
    <dbReference type="NCBI Taxonomy" id="310297"/>
    <lineage>
        <taxon>Bacteria</taxon>
        <taxon>Pseudomonadati</taxon>
        <taxon>Bacteroidota</taxon>
        <taxon>Bacteroidia</taxon>
        <taxon>Bacteroidales</taxon>
        <taxon>Bacteroidaceae</taxon>
        <taxon>Phocaeicola</taxon>
    </lineage>
</organism>
<accession>A0A414FPL3</accession>
<dbReference type="InterPro" id="IPR039426">
    <property type="entry name" value="TonB-dep_rcpt-like"/>
</dbReference>
<dbReference type="Proteomes" id="UP000285109">
    <property type="component" value="Unassembled WGS sequence"/>
</dbReference>
<keyword evidence="2 8" id="KW-0813">Transport</keyword>
<dbReference type="Pfam" id="PF00593">
    <property type="entry name" value="TonB_dep_Rec_b-barrel"/>
    <property type="match status" value="1"/>
</dbReference>
<evidence type="ECO:0000313" key="14">
    <source>
        <dbReference type="EMBL" id="RHM91557.1"/>
    </source>
</evidence>
<keyword evidence="13" id="KW-0675">Receptor</keyword>
<dbReference type="Proteomes" id="UP000284361">
    <property type="component" value="Unassembled WGS sequence"/>
</dbReference>
<dbReference type="Gene3D" id="2.170.130.10">
    <property type="entry name" value="TonB-dependent receptor, plug domain"/>
    <property type="match status" value="1"/>
</dbReference>
<evidence type="ECO:0000256" key="8">
    <source>
        <dbReference type="PROSITE-ProRule" id="PRU01360"/>
    </source>
</evidence>
<dbReference type="GO" id="GO:0009279">
    <property type="term" value="C:cell outer membrane"/>
    <property type="evidence" value="ECO:0007669"/>
    <property type="project" value="UniProtKB-SubCell"/>
</dbReference>
<dbReference type="InterPro" id="IPR000531">
    <property type="entry name" value="Beta-barrel_TonB"/>
</dbReference>
<evidence type="ECO:0000256" key="4">
    <source>
        <dbReference type="ARBA" id="ARBA00022692"/>
    </source>
</evidence>
<dbReference type="InterPro" id="IPR036942">
    <property type="entry name" value="Beta-barrel_TonB_sf"/>
</dbReference>
<dbReference type="AlphaFoldDB" id="A0A414FPL3"/>
<gene>
    <name evidence="13" type="ORF">DW789_11985</name>
    <name evidence="14" type="ORF">DWZ34_16895</name>
</gene>
<evidence type="ECO:0000256" key="5">
    <source>
        <dbReference type="ARBA" id="ARBA00023077"/>
    </source>
</evidence>
<evidence type="ECO:0000256" key="9">
    <source>
        <dbReference type="RuleBase" id="RU003357"/>
    </source>
</evidence>
<dbReference type="RefSeq" id="WP_118028244.1">
    <property type="nucleotide sequence ID" value="NZ_DBEXEW010000225.1"/>
</dbReference>
<dbReference type="InterPro" id="IPR023997">
    <property type="entry name" value="TonB-dep_OMP_SusC/RagA_CS"/>
</dbReference>
<dbReference type="InterPro" id="IPR012910">
    <property type="entry name" value="Plug_dom"/>
</dbReference>
<reference evidence="15 16" key="1">
    <citation type="submission" date="2018-08" db="EMBL/GenBank/DDBJ databases">
        <title>A genome reference for cultivated species of the human gut microbiota.</title>
        <authorList>
            <person name="Zou Y."/>
            <person name="Xue W."/>
            <person name="Luo G."/>
        </authorList>
    </citation>
    <scope>NUCLEOTIDE SEQUENCE [LARGE SCALE GENOMIC DNA]</scope>
    <source>
        <strain evidence="14 16">AF31-28B-AC</strain>
        <strain evidence="13 15">AM31-10</strain>
    </source>
</reference>
<dbReference type="EMBL" id="QRQK01000054">
    <property type="protein sequence ID" value="RHM91557.1"/>
    <property type="molecule type" value="Genomic_DNA"/>
</dbReference>
<comment type="subcellular location">
    <subcellularLocation>
        <location evidence="1 8">Cell outer membrane</location>
        <topology evidence="1 8">Multi-pass membrane protein</topology>
    </subcellularLocation>
</comment>
<dbReference type="InterPro" id="IPR023996">
    <property type="entry name" value="TonB-dep_OMP_SusC/RagA"/>
</dbReference>
<dbReference type="Gene3D" id="2.40.170.20">
    <property type="entry name" value="TonB-dependent receptor, beta-barrel domain"/>
    <property type="match status" value="1"/>
</dbReference>
<evidence type="ECO:0000256" key="6">
    <source>
        <dbReference type="ARBA" id="ARBA00023136"/>
    </source>
</evidence>
<evidence type="ECO:0000256" key="1">
    <source>
        <dbReference type="ARBA" id="ARBA00004571"/>
    </source>
</evidence>
<dbReference type="Pfam" id="PF07715">
    <property type="entry name" value="Plug"/>
    <property type="match status" value="1"/>
</dbReference>
<comment type="similarity">
    <text evidence="8 9">Belongs to the TonB-dependent receptor family.</text>
</comment>
<keyword evidence="5 9" id="KW-0798">TonB box</keyword>
<evidence type="ECO:0000256" key="7">
    <source>
        <dbReference type="ARBA" id="ARBA00023237"/>
    </source>
</evidence>
<dbReference type="PROSITE" id="PS52016">
    <property type="entry name" value="TONB_DEPENDENT_REC_3"/>
    <property type="match status" value="1"/>
</dbReference>
<keyword evidence="10" id="KW-0732">Signal</keyword>
<sequence>MKATFFMQRPITGLRYKSVAALLACGSMGMPFAVAAETAGEWGNMAKETMQQTQKVSGTVVDKDNVPIIGATVVVEGTSTGVITDLDGRYTIDMPAGKNKLQFSYIGYSTLTVDVNSRAEVNVTLFEETVNMQEVIVVGYNTVKRGQLTGAVDMVKSEKISNQTSAALEDRLQGKVAGLMISTGSGQPGSSDVKVRIRGTGSINGSNTPLYILDGVMIEAAQFASLNNDDIADIQVLKDASATAIYGSRGSNGVIVITSKRGKEGRTSVNYNLKLGTSIMRDLKNRMMTGAENILYQTYCAEQNPDSNQFPLMHLLSLESKEKQGTISASELAELNAGRGRLESARATDTDYLDLMTQNGFTMEHNVSVNGGNEKTKFYVSGSFLKQDGVLKESGMSRYSGRFNLDHKLSRVIDFGLSTSIGYSDSKFADPDYDESGNRQSWMNPWFTTYLAYPYENPDEWFNGDNPTLLTKYLHRKKGLLRLVGSAYVNVNITDWLRFKTNFGMDYYGRKTTTTLDREHPKAVSNHGYMSQATSDMRRYTWTNTLNMMKTFNDIHSLSGVVGFELYDGVYSGFNQTGYDLDPFMSDSPAGIGDKTGSSDNPPTIGGSKTHSNLMSFFTQWNYTLKDRYNFSASVRYDESSKFLGSNKGAAFWSAGVAWTISNEDFMSRFEKINQLKLRASYGTTGNQDGISDFGSFNGYTKTSYNGQSGYYHSILGNADLKWETSGQFDLGMDLRMFDNRLNVSADFYIKNTQDLLMDKKISQTSGFSEIKTNAGSIRNTGIELSISGTPVRTADFEWNIGANITYNKNQITDLGTWANADNKFVNGDYLYEVGKSLGTWYMVEWAGVNPETGEVWFYDQKGGKTEDISQAPFVDKFKSSEVPVFGGFDTSLTYKGISLSANFTYALNYYIMNATRWYVDNHNFNGNKPAYMLTMWRQPGDITNVPRFDSQNNPSPWASQFLEDASFLRLKTLRLSWTPSRKLLEKQKVFQSMNIFCQGENLFTVTGYSGMDPEVSGDTDYMSYPTPISVTFGVNVSF</sequence>
<evidence type="ECO:0000256" key="2">
    <source>
        <dbReference type="ARBA" id="ARBA00022448"/>
    </source>
</evidence>
<comment type="caution">
    <text evidence="13">The sequence shown here is derived from an EMBL/GenBank/DDBJ whole genome shotgun (WGS) entry which is preliminary data.</text>
</comment>
<evidence type="ECO:0000313" key="15">
    <source>
        <dbReference type="Proteomes" id="UP000284361"/>
    </source>
</evidence>
<dbReference type="NCBIfam" id="TIGR04056">
    <property type="entry name" value="OMP_RagA_SusC"/>
    <property type="match status" value="1"/>
</dbReference>
<keyword evidence="7 8" id="KW-0998">Cell outer membrane</keyword>
<dbReference type="InterPro" id="IPR037066">
    <property type="entry name" value="Plug_dom_sf"/>
</dbReference>
<feature type="signal peptide" evidence="10">
    <location>
        <begin position="1"/>
        <end position="35"/>
    </location>
</feature>
<evidence type="ECO:0000313" key="13">
    <source>
        <dbReference type="EMBL" id="RHD51692.1"/>
    </source>
</evidence>
<dbReference type="EMBL" id="QSJG01000027">
    <property type="protein sequence ID" value="RHD51692.1"/>
    <property type="molecule type" value="Genomic_DNA"/>
</dbReference>
<evidence type="ECO:0000256" key="10">
    <source>
        <dbReference type="SAM" id="SignalP"/>
    </source>
</evidence>
<dbReference type="Gene3D" id="2.60.40.1120">
    <property type="entry name" value="Carboxypeptidase-like, regulatory domain"/>
    <property type="match status" value="1"/>
</dbReference>
<dbReference type="Pfam" id="PF13715">
    <property type="entry name" value="CarbopepD_reg_2"/>
    <property type="match status" value="1"/>
</dbReference>
<evidence type="ECO:0000256" key="3">
    <source>
        <dbReference type="ARBA" id="ARBA00022452"/>
    </source>
</evidence>
<dbReference type="FunFam" id="2.60.40.1120:FF:000003">
    <property type="entry name" value="Outer membrane protein Omp121"/>
    <property type="match status" value="1"/>
</dbReference>
<dbReference type="NCBIfam" id="TIGR04057">
    <property type="entry name" value="SusC_RagA_signa"/>
    <property type="match status" value="1"/>
</dbReference>
<dbReference type="InterPro" id="IPR008969">
    <property type="entry name" value="CarboxyPept-like_regulatory"/>
</dbReference>
<dbReference type="SUPFAM" id="SSF49464">
    <property type="entry name" value="Carboxypeptidase regulatory domain-like"/>
    <property type="match status" value="1"/>
</dbReference>
<proteinExistence type="inferred from homology"/>